<name>A0A850R0Y1_9GAMM</name>
<feature type="compositionally biased region" description="Acidic residues" evidence="1">
    <location>
        <begin position="232"/>
        <end position="244"/>
    </location>
</feature>
<evidence type="ECO:0000313" key="2">
    <source>
        <dbReference type="EMBL" id="NVZ08249.1"/>
    </source>
</evidence>
<evidence type="ECO:0000256" key="1">
    <source>
        <dbReference type="SAM" id="MobiDB-lite"/>
    </source>
</evidence>
<organism evidence="2 3">
    <name type="scientific">Allochromatium humboldtianum</name>
    <dbReference type="NCBI Taxonomy" id="504901"/>
    <lineage>
        <taxon>Bacteria</taxon>
        <taxon>Pseudomonadati</taxon>
        <taxon>Pseudomonadota</taxon>
        <taxon>Gammaproteobacteria</taxon>
        <taxon>Chromatiales</taxon>
        <taxon>Chromatiaceae</taxon>
        <taxon>Allochromatium</taxon>
    </lineage>
</organism>
<evidence type="ECO:0000313" key="3">
    <source>
        <dbReference type="Proteomes" id="UP000592294"/>
    </source>
</evidence>
<dbReference type="RefSeq" id="WP_176975040.1">
    <property type="nucleotide sequence ID" value="NZ_JABZEO010000002.1"/>
</dbReference>
<feature type="compositionally biased region" description="Low complexity" evidence="1">
    <location>
        <begin position="1"/>
        <end position="15"/>
    </location>
</feature>
<feature type="compositionally biased region" description="Basic residues" evidence="1">
    <location>
        <begin position="40"/>
        <end position="49"/>
    </location>
</feature>
<reference evidence="2 3" key="1">
    <citation type="submission" date="2020-06" db="EMBL/GenBank/DDBJ databases">
        <title>Whole-genome sequence of Allochromatium humboldtianum DSM 21881, type strain.</title>
        <authorList>
            <person name="Kyndt J.A."/>
            <person name="Meyer T.E."/>
        </authorList>
    </citation>
    <scope>NUCLEOTIDE SEQUENCE [LARGE SCALE GENOMIC DNA]</scope>
    <source>
        <strain evidence="2 3">DSM 21881</strain>
    </source>
</reference>
<accession>A0A850R0Y1</accession>
<sequence length="244" mass="27764">MTPDPDATPNATPTTEHAAPLADDTPARGSDPNAQTTPRQTRRPYRHSRPVFDRPVRIHSEYARRLVSERQFRPAMTALYGLDVILRLIATEAEADQVETVIATRLSELSQELVAERERLHAELERYDLLAVRPRYTQPIDLRVQIASPHIGAYTNLILELDQLMMAIDTLWLSGVLSNKEHTERQIAWRNRLGAAGQSFIDLHRYAYAEAERRGQREAVDRESRAGLQGFDTDEEESEEPEAD</sequence>
<protein>
    <submittedName>
        <fullName evidence="2">DUF1845 family protein</fullName>
    </submittedName>
</protein>
<feature type="region of interest" description="Disordered" evidence="1">
    <location>
        <begin position="212"/>
        <end position="244"/>
    </location>
</feature>
<dbReference type="EMBL" id="JABZEO010000002">
    <property type="protein sequence ID" value="NVZ08249.1"/>
    <property type="molecule type" value="Genomic_DNA"/>
</dbReference>
<proteinExistence type="predicted"/>
<dbReference type="AlphaFoldDB" id="A0A850R0Y1"/>
<gene>
    <name evidence="2" type="ORF">HW932_03115</name>
</gene>
<comment type="caution">
    <text evidence="2">The sequence shown here is derived from an EMBL/GenBank/DDBJ whole genome shotgun (WGS) entry which is preliminary data.</text>
</comment>
<feature type="compositionally biased region" description="Basic and acidic residues" evidence="1">
    <location>
        <begin position="212"/>
        <end position="225"/>
    </location>
</feature>
<feature type="region of interest" description="Disordered" evidence="1">
    <location>
        <begin position="1"/>
        <end position="49"/>
    </location>
</feature>
<keyword evidence="3" id="KW-1185">Reference proteome</keyword>
<dbReference type="Proteomes" id="UP000592294">
    <property type="component" value="Unassembled WGS sequence"/>
</dbReference>